<keyword evidence="1" id="KW-0547">Nucleotide-binding</keyword>
<organism evidence="3 4">
    <name type="scientific">Hypsibius exemplaris</name>
    <name type="common">Freshwater tardigrade</name>
    <dbReference type="NCBI Taxonomy" id="2072580"/>
    <lineage>
        <taxon>Eukaryota</taxon>
        <taxon>Metazoa</taxon>
        <taxon>Ecdysozoa</taxon>
        <taxon>Tardigrada</taxon>
        <taxon>Eutardigrada</taxon>
        <taxon>Parachela</taxon>
        <taxon>Hypsibioidea</taxon>
        <taxon>Hypsibiidae</taxon>
        <taxon>Hypsibius</taxon>
    </lineage>
</organism>
<comment type="caution">
    <text evidence="3">The sequence shown here is derived from an EMBL/GenBank/DDBJ whole genome shotgun (WGS) entry which is preliminary data.</text>
</comment>
<evidence type="ECO:0000259" key="2">
    <source>
        <dbReference type="PROSITE" id="PS50011"/>
    </source>
</evidence>
<dbReference type="Gene3D" id="3.30.200.20">
    <property type="entry name" value="Phosphorylase Kinase, domain 1"/>
    <property type="match status" value="1"/>
</dbReference>
<evidence type="ECO:0000313" key="4">
    <source>
        <dbReference type="Proteomes" id="UP000192578"/>
    </source>
</evidence>
<dbReference type="GO" id="GO:0005524">
    <property type="term" value="F:ATP binding"/>
    <property type="evidence" value="ECO:0007669"/>
    <property type="project" value="UniProtKB-UniRule"/>
</dbReference>
<name>A0A1W0WW95_HYPEX</name>
<dbReference type="EMBL" id="MTYJ01000038">
    <property type="protein sequence ID" value="OQV19465.1"/>
    <property type="molecule type" value="Genomic_DNA"/>
</dbReference>
<sequence length="95" mass="10676">MLELREWMEWDGRKYKMGMGGITGRIVLGRGAFGILYKGMANGLPTTTRQHRPVAVKALLNPFDPVQQHLFYEEISVMAKIGRDVNFVGLLGIVL</sequence>
<dbReference type="AlphaFoldDB" id="A0A1W0WW95"/>
<dbReference type="OrthoDB" id="1668230at2759"/>
<evidence type="ECO:0000313" key="3">
    <source>
        <dbReference type="EMBL" id="OQV19465.1"/>
    </source>
</evidence>
<gene>
    <name evidence="3" type="ORF">BV898_06456</name>
</gene>
<dbReference type="Proteomes" id="UP000192578">
    <property type="component" value="Unassembled WGS sequence"/>
</dbReference>
<dbReference type="PROSITE" id="PS00107">
    <property type="entry name" value="PROTEIN_KINASE_ATP"/>
    <property type="match status" value="1"/>
</dbReference>
<feature type="domain" description="Protein kinase" evidence="2">
    <location>
        <begin position="22"/>
        <end position="95"/>
    </location>
</feature>
<dbReference type="Pfam" id="PF07714">
    <property type="entry name" value="PK_Tyr_Ser-Thr"/>
    <property type="match status" value="1"/>
</dbReference>
<keyword evidence="4" id="KW-1185">Reference proteome</keyword>
<dbReference type="InterPro" id="IPR017441">
    <property type="entry name" value="Protein_kinase_ATP_BS"/>
</dbReference>
<evidence type="ECO:0000256" key="1">
    <source>
        <dbReference type="PROSITE-ProRule" id="PRU10141"/>
    </source>
</evidence>
<proteinExistence type="predicted"/>
<dbReference type="InterPro" id="IPR000719">
    <property type="entry name" value="Prot_kinase_dom"/>
</dbReference>
<feature type="binding site" evidence="1">
    <location>
        <position position="57"/>
    </location>
    <ligand>
        <name>ATP</name>
        <dbReference type="ChEBI" id="CHEBI:30616"/>
    </ligand>
</feature>
<reference evidence="4" key="1">
    <citation type="submission" date="2017-01" db="EMBL/GenBank/DDBJ databases">
        <title>Comparative genomics of anhydrobiosis in the tardigrade Hypsibius dujardini.</title>
        <authorList>
            <person name="Yoshida Y."/>
            <person name="Koutsovoulos G."/>
            <person name="Laetsch D."/>
            <person name="Stevens L."/>
            <person name="Kumar S."/>
            <person name="Horikawa D."/>
            <person name="Ishino K."/>
            <person name="Komine S."/>
            <person name="Tomita M."/>
            <person name="Blaxter M."/>
            <person name="Arakawa K."/>
        </authorList>
    </citation>
    <scope>NUCLEOTIDE SEQUENCE [LARGE SCALE GENOMIC DNA]</scope>
    <source>
        <strain evidence="4">Z151</strain>
    </source>
</reference>
<dbReference type="SUPFAM" id="SSF56112">
    <property type="entry name" value="Protein kinase-like (PK-like)"/>
    <property type="match status" value="1"/>
</dbReference>
<keyword evidence="1" id="KW-0067">ATP-binding</keyword>
<protein>
    <recommendedName>
        <fullName evidence="2">Protein kinase domain-containing protein</fullName>
    </recommendedName>
</protein>
<dbReference type="GO" id="GO:0004672">
    <property type="term" value="F:protein kinase activity"/>
    <property type="evidence" value="ECO:0007669"/>
    <property type="project" value="InterPro"/>
</dbReference>
<dbReference type="PROSITE" id="PS50011">
    <property type="entry name" value="PROTEIN_KINASE_DOM"/>
    <property type="match status" value="1"/>
</dbReference>
<dbReference type="InterPro" id="IPR001245">
    <property type="entry name" value="Ser-Thr/Tyr_kinase_cat_dom"/>
</dbReference>
<accession>A0A1W0WW95</accession>
<dbReference type="InterPro" id="IPR011009">
    <property type="entry name" value="Kinase-like_dom_sf"/>
</dbReference>